<comment type="caution">
    <text evidence="2">The sequence shown here is derived from an EMBL/GenBank/DDBJ whole genome shotgun (WGS) entry which is preliminary data.</text>
</comment>
<dbReference type="EMBL" id="SLWX01000010">
    <property type="protein sequence ID" value="TCO75153.1"/>
    <property type="molecule type" value="Genomic_DNA"/>
</dbReference>
<gene>
    <name evidence="2" type="ORF">EV688_110108</name>
</gene>
<evidence type="ECO:0000313" key="2">
    <source>
        <dbReference type="EMBL" id="TCO75153.1"/>
    </source>
</evidence>
<keyword evidence="1" id="KW-0812">Transmembrane</keyword>
<keyword evidence="3" id="KW-1185">Reference proteome</keyword>
<evidence type="ECO:0008006" key="4">
    <source>
        <dbReference type="Google" id="ProtNLM"/>
    </source>
</evidence>
<sequence>MNRLTIMTGLLWLWAAWHLGFGLLSTFAPEAGASAVGWTAAGGWTPELITMSTQYGMVMVLLALMFVIMALNPLQYLNLIWVAVAEQVLGIIYAAYIYVEYGQLTVPQMLLQAGINSVVVILFVVLWLGLRDAGPHPAKA</sequence>
<dbReference type="RefSeq" id="WP_131917642.1">
    <property type="nucleotide sequence ID" value="NZ_QQSW01000014.1"/>
</dbReference>
<evidence type="ECO:0000313" key="3">
    <source>
        <dbReference type="Proteomes" id="UP000294980"/>
    </source>
</evidence>
<dbReference type="Proteomes" id="UP000294980">
    <property type="component" value="Unassembled WGS sequence"/>
</dbReference>
<feature type="transmembrane region" description="Helical" evidence="1">
    <location>
        <begin position="78"/>
        <end position="98"/>
    </location>
</feature>
<dbReference type="AlphaFoldDB" id="A0A4R2KN70"/>
<reference evidence="2 3" key="1">
    <citation type="submission" date="2019-03" db="EMBL/GenBank/DDBJ databases">
        <title>Genomic Encyclopedia of Type Strains, Phase IV (KMG-IV): sequencing the most valuable type-strain genomes for metagenomic binning, comparative biology and taxonomic classification.</title>
        <authorList>
            <person name="Goeker M."/>
        </authorList>
    </citation>
    <scope>NUCLEOTIDE SEQUENCE [LARGE SCALE GENOMIC DNA]</scope>
    <source>
        <strain evidence="2 3">DSM 23344</strain>
    </source>
</reference>
<keyword evidence="1" id="KW-1133">Transmembrane helix</keyword>
<organism evidence="2 3">
    <name type="scientific">Chromatocurvus halotolerans</name>
    <dbReference type="NCBI Taxonomy" id="1132028"/>
    <lineage>
        <taxon>Bacteria</taxon>
        <taxon>Pseudomonadati</taxon>
        <taxon>Pseudomonadota</taxon>
        <taxon>Gammaproteobacteria</taxon>
        <taxon>Cellvibrionales</taxon>
        <taxon>Halieaceae</taxon>
        <taxon>Chromatocurvus</taxon>
    </lineage>
</organism>
<name>A0A4R2KN70_9GAMM</name>
<proteinExistence type="predicted"/>
<accession>A0A4R2KN70</accession>
<protein>
    <recommendedName>
        <fullName evidence="4">DoxX-like protein</fullName>
    </recommendedName>
</protein>
<evidence type="ECO:0000256" key="1">
    <source>
        <dbReference type="SAM" id="Phobius"/>
    </source>
</evidence>
<feature type="transmembrane region" description="Helical" evidence="1">
    <location>
        <begin position="110"/>
        <end position="130"/>
    </location>
</feature>
<feature type="transmembrane region" description="Helical" evidence="1">
    <location>
        <begin position="49"/>
        <end position="71"/>
    </location>
</feature>
<keyword evidence="1" id="KW-0472">Membrane</keyword>